<proteinExistence type="predicted"/>
<accession>A0A0D2G8M6</accession>
<sequence length="128" mass="14058">MNSSVGITWKEPGSHTRETVVEIADFPPQEVLRVKDSLLKDPFIGETVQYLSGTCGVACHSSRVRDDNGADPFAVGVRQKATVRMEPIGVRCHVMRRELRTTDKDEAVEEAEADHTTTPPTPARIGPC</sequence>
<organism evidence="2 3">
    <name type="scientific">Fonsecaea pedrosoi CBS 271.37</name>
    <dbReference type="NCBI Taxonomy" id="1442368"/>
    <lineage>
        <taxon>Eukaryota</taxon>
        <taxon>Fungi</taxon>
        <taxon>Dikarya</taxon>
        <taxon>Ascomycota</taxon>
        <taxon>Pezizomycotina</taxon>
        <taxon>Eurotiomycetes</taxon>
        <taxon>Chaetothyriomycetidae</taxon>
        <taxon>Chaetothyriales</taxon>
        <taxon>Herpotrichiellaceae</taxon>
        <taxon>Fonsecaea</taxon>
    </lineage>
</organism>
<evidence type="ECO:0000313" key="2">
    <source>
        <dbReference type="EMBL" id="KIW76998.1"/>
    </source>
</evidence>
<name>A0A0D2G8M6_9EURO</name>
<gene>
    <name evidence="2" type="ORF">Z517_09442</name>
</gene>
<dbReference type="HOGENOM" id="CLU_1959628_0_0_1"/>
<dbReference type="VEuPathDB" id="FungiDB:Z517_09442"/>
<dbReference type="AlphaFoldDB" id="A0A0D2G8M6"/>
<dbReference type="EMBL" id="KN846974">
    <property type="protein sequence ID" value="KIW76998.1"/>
    <property type="molecule type" value="Genomic_DNA"/>
</dbReference>
<keyword evidence="3" id="KW-1185">Reference proteome</keyword>
<reference evidence="2 3" key="1">
    <citation type="submission" date="2015-01" db="EMBL/GenBank/DDBJ databases">
        <title>The Genome Sequence of Fonsecaea pedrosoi CBS 271.37.</title>
        <authorList>
            <consortium name="The Broad Institute Genomics Platform"/>
            <person name="Cuomo C."/>
            <person name="de Hoog S."/>
            <person name="Gorbushina A."/>
            <person name="Stielow B."/>
            <person name="Teixiera M."/>
            <person name="Abouelleil A."/>
            <person name="Chapman S.B."/>
            <person name="Priest M."/>
            <person name="Young S.K."/>
            <person name="Wortman J."/>
            <person name="Nusbaum C."/>
            <person name="Birren B."/>
        </authorList>
    </citation>
    <scope>NUCLEOTIDE SEQUENCE [LARGE SCALE GENOMIC DNA]</scope>
    <source>
        <strain evidence="2 3">CBS 271.37</strain>
    </source>
</reference>
<dbReference type="RefSeq" id="XP_013280806.1">
    <property type="nucleotide sequence ID" value="XM_013425352.1"/>
</dbReference>
<dbReference type="Proteomes" id="UP000053029">
    <property type="component" value="Unassembled WGS sequence"/>
</dbReference>
<protein>
    <submittedName>
        <fullName evidence="2">Unplaced genomic scaffold supercont1.6, whole genome shotgun sequence</fullName>
    </submittedName>
</protein>
<feature type="region of interest" description="Disordered" evidence="1">
    <location>
        <begin position="101"/>
        <end position="128"/>
    </location>
</feature>
<evidence type="ECO:0000313" key="3">
    <source>
        <dbReference type="Proteomes" id="UP000053029"/>
    </source>
</evidence>
<evidence type="ECO:0000256" key="1">
    <source>
        <dbReference type="SAM" id="MobiDB-lite"/>
    </source>
</evidence>
<dbReference type="GeneID" id="25308932"/>